<evidence type="ECO:0000256" key="2">
    <source>
        <dbReference type="SAM" id="SignalP"/>
    </source>
</evidence>
<dbReference type="Gene3D" id="1.25.40.10">
    <property type="entry name" value="Tetratricopeptide repeat domain"/>
    <property type="match status" value="2"/>
</dbReference>
<proteinExistence type="predicted"/>
<dbReference type="InterPro" id="IPR019734">
    <property type="entry name" value="TPR_rpt"/>
</dbReference>
<evidence type="ECO:0000313" key="4">
    <source>
        <dbReference type="Proteomes" id="UP000823635"/>
    </source>
</evidence>
<dbReference type="Pfam" id="PF13174">
    <property type="entry name" value="TPR_6"/>
    <property type="match status" value="1"/>
</dbReference>
<accession>A0A9D9DLE5</accession>
<reference evidence="3" key="1">
    <citation type="submission" date="2020-10" db="EMBL/GenBank/DDBJ databases">
        <authorList>
            <person name="Gilroy R."/>
        </authorList>
    </citation>
    <scope>NUCLEOTIDE SEQUENCE</scope>
    <source>
        <strain evidence="3">15467</strain>
    </source>
</reference>
<dbReference type="Proteomes" id="UP000823635">
    <property type="component" value="Unassembled WGS sequence"/>
</dbReference>
<evidence type="ECO:0000256" key="1">
    <source>
        <dbReference type="PROSITE-ProRule" id="PRU00339"/>
    </source>
</evidence>
<feature type="chain" id="PRO_5039062016" evidence="2">
    <location>
        <begin position="24"/>
        <end position="307"/>
    </location>
</feature>
<evidence type="ECO:0000313" key="3">
    <source>
        <dbReference type="EMBL" id="MBO8429192.1"/>
    </source>
</evidence>
<dbReference type="SMART" id="SM00028">
    <property type="entry name" value="TPR"/>
    <property type="match status" value="4"/>
</dbReference>
<comment type="caution">
    <text evidence="3">The sequence shown here is derived from an EMBL/GenBank/DDBJ whole genome shotgun (WGS) entry which is preliminary data.</text>
</comment>
<dbReference type="Pfam" id="PF13181">
    <property type="entry name" value="TPR_8"/>
    <property type="match status" value="2"/>
</dbReference>
<dbReference type="GO" id="GO:0051301">
    <property type="term" value="P:cell division"/>
    <property type="evidence" value="ECO:0007669"/>
    <property type="project" value="TreeGrafter"/>
</dbReference>
<keyword evidence="2" id="KW-0732">Signal</keyword>
<dbReference type="PROSITE" id="PS50005">
    <property type="entry name" value="TPR"/>
    <property type="match status" value="1"/>
</dbReference>
<name>A0A9D9DLE5_9BACT</name>
<sequence length="307" mass="32598">MKKICKTLCMALIATFAFSTVYAQDMAQATEIFNGAVTALNEDRDNDALTGFQKAMEMAAAAGEEGATLVNDCKGVIPGILLKMGQTAANNQDIDGAIAKLNEAVAKAEEYGNAEIAAKAKDLIPVVMMADGNTLYNAKQYAEAIVEFEKVLQYDPENGMAYLMIGRAKNGLGDEAAAVANLEKAATMGQQANANKLLLGIFANKAAAAYKGKNNAAAYENAKKASEYGDNAQVYMIGGIAAYNLKKYDDAIAMLGKAKPSNSISYYLARAYEDMGNSAKACEYYNKIANDANFGAYAKSKISALCK</sequence>
<dbReference type="AlphaFoldDB" id="A0A9D9DLE5"/>
<dbReference type="InterPro" id="IPR011990">
    <property type="entry name" value="TPR-like_helical_dom_sf"/>
</dbReference>
<feature type="signal peptide" evidence="2">
    <location>
        <begin position="1"/>
        <end position="23"/>
    </location>
</feature>
<gene>
    <name evidence="3" type="ORF">IAC68_04590</name>
</gene>
<dbReference type="EMBL" id="JADINB010000102">
    <property type="protein sequence ID" value="MBO8429192.1"/>
    <property type="molecule type" value="Genomic_DNA"/>
</dbReference>
<dbReference type="SUPFAM" id="SSF48452">
    <property type="entry name" value="TPR-like"/>
    <property type="match status" value="1"/>
</dbReference>
<dbReference type="PANTHER" id="PTHR12558:SF13">
    <property type="entry name" value="CELL DIVISION CYCLE PROTEIN 27 HOMOLOG"/>
    <property type="match status" value="1"/>
</dbReference>
<reference evidence="3" key="2">
    <citation type="journal article" date="2021" name="PeerJ">
        <title>Extensive microbial diversity within the chicken gut microbiome revealed by metagenomics and culture.</title>
        <authorList>
            <person name="Gilroy R."/>
            <person name="Ravi A."/>
            <person name="Getino M."/>
            <person name="Pursley I."/>
            <person name="Horton D.L."/>
            <person name="Alikhan N.F."/>
            <person name="Baker D."/>
            <person name="Gharbi K."/>
            <person name="Hall N."/>
            <person name="Watson M."/>
            <person name="Adriaenssens E.M."/>
            <person name="Foster-Nyarko E."/>
            <person name="Jarju S."/>
            <person name="Secka A."/>
            <person name="Antonio M."/>
            <person name="Oren A."/>
            <person name="Chaudhuri R.R."/>
            <person name="La Ragione R."/>
            <person name="Hildebrand F."/>
            <person name="Pallen M.J."/>
        </authorList>
    </citation>
    <scope>NUCLEOTIDE SEQUENCE</scope>
    <source>
        <strain evidence="3">15467</strain>
    </source>
</reference>
<keyword evidence="1" id="KW-0802">TPR repeat</keyword>
<protein>
    <submittedName>
        <fullName evidence="3">Tetratricopeptide repeat protein</fullName>
    </submittedName>
</protein>
<dbReference type="PANTHER" id="PTHR12558">
    <property type="entry name" value="CELL DIVISION CYCLE 16,23,27"/>
    <property type="match status" value="1"/>
</dbReference>
<feature type="repeat" description="TPR" evidence="1">
    <location>
        <begin position="125"/>
        <end position="158"/>
    </location>
</feature>
<organism evidence="3 4">
    <name type="scientific">Candidatus Egerieousia excrementavium</name>
    <dbReference type="NCBI Taxonomy" id="2840778"/>
    <lineage>
        <taxon>Bacteria</taxon>
        <taxon>Pseudomonadati</taxon>
        <taxon>Bacteroidota</taxon>
        <taxon>Bacteroidia</taxon>
        <taxon>Bacteroidales</taxon>
        <taxon>Candidatus Egerieousia</taxon>
    </lineage>
</organism>